<dbReference type="Proteomes" id="UP000293296">
    <property type="component" value="Chromosome"/>
</dbReference>
<gene>
    <name evidence="4" type="ORF">C3Y92_19730</name>
</gene>
<proteinExistence type="predicted"/>
<dbReference type="InterPro" id="IPR000644">
    <property type="entry name" value="CBS_dom"/>
</dbReference>
<dbReference type="SUPFAM" id="SSF54631">
    <property type="entry name" value="CBS-domain pair"/>
    <property type="match status" value="2"/>
</dbReference>
<evidence type="ECO:0000313" key="4">
    <source>
        <dbReference type="EMBL" id="QAZ69347.1"/>
    </source>
</evidence>
<protein>
    <submittedName>
        <fullName evidence="4">CBS domain-containing protein</fullName>
    </submittedName>
</protein>
<reference evidence="4 5" key="1">
    <citation type="submission" date="2018-02" db="EMBL/GenBank/DDBJ databases">
        <title>Genome sequence of Desulfovibrio carbinolicus DSM 3852.</title>
        <authorList>
            <person name="Wilbanks E."/>
            <person name="Skennerton C.T."/>
            <person name="Orphan V.J."/>
        </authorList>
    </citation>
    <scope>NUCLEOTIDE SEQUENCE [LARGE SCALE GENOMIC DNA]</scope>
    <source>
        <strain evidence="4 5">DSM 3852</strain>
    </source>
</reference>
<keyword evidence="5" id="KW-1185">Reference proteome</keyword>
<evidence type="ECO:0000313" key="5">
    <source>
        <dbReference type="Proteomes" id="UP000293296"/>
    </source>
</evidence>
<feature type="domain" description="CBS" evidence="3">
    <location>
        <begin position="72"/>
        <end position="134"/>
    </location>
</feature>
<feature type="domain" description="CBS" evidence="3">
    <location>
        <begin position="9"/>
        <end position="68"/>
    </location>
</feature>
<evidence type="ECO:0000259" key="3">
    <source>
        <dbReference type="PROSITE" id="PS51371"/>
    </source>
</evidence>
<evidence type="ECO:0000256" key="2">
    <source>
        <dbReference type="PROSITE-ProRule" id="PRU00703"/>
    </source>
</evidence>
<feature type="domain" description="CBS" evidence="3">
    <location>
        <begin position="138"/>
        <end position="194"/>
    </location>
</feature>
<keyword evidence="1 2" id="KW-0129">CBS domain</keyword>
<dbReference type="RefSeq" id="WP_129355648.1">
    <property type="nucleotide sequence ID" value="NZ_CP026538.1"/>
</dbReference>
<evidence type="ECO:0000256" key="1">
    <source>
        <dbReference type="ARBA" id="ARBA00023122"/>
    </source>
</evidence>
<dbReference type="Gene3D" id="3.10.580.10">
    <property type="entry name" value="CBS-domain"/>
    <property type="match status" value="2"/>
</dbReference>
<name>A0A4P6HPW5_9BACT</name>
<dbReference type="Pfam" id="PF00571">
    <property type="entry name" value="CBS"/>
    <property type="match status" value="4"/>
</dbReference>
<dbReference type="EMBL" id="CP026538">
    <property type="protein sequence ID" value="QAZ69347.1"/>
    <property type="molecule type" value="Genomic_DNA"/>
</dbReference>
<dbReference type="OrthoDB" id="9794094at2"/>
<dbReference type="PROSITE" id="PS51371">
    <property type="entry name" value="CBS"/>
    <property type="match status" value="4"/>
</dbReference>
<dbReference type="InterPro" id="IPR051257">
    <property type="entry name" value="Diverse_CBS-Domain"/>
</dbReference>
<dbReference type="PANTHER" id="PTHR43080">
    <property type="entry name" value="CBS DOMAIN-CONTAINING PROTEIN CBSX3, MITOCHONDRIAL"/>
    <property type="match status" value="1"/>
</dbReference>
<dbReference type="KEGG" id="dcb:C3Y92_19730"/>
<sequence length="256" mass="27709">MFKRRVGELAKRPLIVPADATVTQAADLMVRADVSCLAAVTGAKVVGFVTERELVRRLDVDLDPASPVRETLSRTVGGGILKDLSANEAIKTMLERKERHLPVIDVGGSLIGVVTDKELVDALAVDFMVENVDCRAVMRPEPICLPPEAPVQAALDRMRQAGVGSVLVVVDGKAAGIFTERDALRAIMGQPERLDDPVSAYMSRPVVSVPAEAMVYKVILYMRQKGVRRLAVTEADGRLAGVLTQPDILLYARRMG</sequence>
<dbReference type="PANTHER" id="PTHR43080:SF2">
    <property type="entry name" value="CBS DOMAIN-CONTAINING PROTEIN"/>
    <property type="match status" value="1"/>
</dbReference>
<feature type="domain" description="CBS" evidence="3">
    <location>
        <begin position="202"/>
        <end position="256"/>
    </location>
</feature>
<organism evidence="4 5">
    <name type="scientific">Solidesulfovibrio carbinolicus</name>
    <dbReference type="NCBI Taxonomy" id="296842"/>
    <lineage>
        <taxon>Bacteria</taxon>
        <taxon>Pseudomonadati</taxon>
        <taxon>Thermodesulfobacteriota</taxon>
        <taxon>Desulfovibrionia</taxon>
        <taxon>Desulfovibrionales</taxon>
        <taxon>Desulfovibrionaceae</taxon>
        <taxon>Solidesulfovibrio</taxon>
    </lineage>
</organism>
<dbReference type="AlphaFoldDB" id="A0A4P6HPW5"/>
<dbReference type="SMART" id="SM00116">
    <property type="entry name" value="CBS"/>
    <property type="match status" value="4"/>
</dbReference>
<accession>A0A4P6HPW5</accession>
<dbReference type="InterPro" id="IPR046342">
    <property type="entry name" value="CBS_dom_sf"/>
</dbReference>